<dbReference type="Proteomes" id="UP000526408">
    <property type="component" value="Unassembled WGS sequence"/>
</dbReference>
<accession>A0A7X6JY90</accession>
<evidence type="ECO:0000313" key="3">
    <source>
        <dbReference type="EMBL" id="NKX44204.1"/>
    </source>
</evidence>
<dbReference type="SUPFAM" id="SSF69786">
    <property type="entry name" value="YggU-like"/>
    <property type="match status" value="1"/>
</dbReference>
<name>A0A7X6JY90_9RHOB</name>
<proteinExistence type="inferred from homology"/>
<dbReference type="NCBIfam" id="TIGR00251">
    <property type="entry name" value="DUF167 family protein"/>
    <property type="match status" value="1"/>
</dbReference>
<comment type="similarity">
    <text evidence="1 2">Belongs to the UPF0235 family.</text>
</comment>
<dbReference type="InterPro" id="IPR036591">
    <property type="entry name" value="YggU-like_sf"/>
</dbReference>
<dbReference type="InterPro" id="IPR003746">
    <property type="entry name" value="DUF167"/>
</dbReference>
<evidence type="ECO:0000256" key="2">
    <source>
        <dbReference type="HAMAP-Rule" id="MF_00634"/>
    </source>
</evidence>
<dbReference type="HAMAP" id="MF_00634">
    <property type="entry name" value="UPF0235"/>
    <property type="match status" value="1"/>
</dbReference>
<evidence type="ECO:0000313" key="4">
    <source>
        <dbReference type="Proteomes" id="UP000526408"/>
    </source>
</evidence>
<dbReference type="RefSeq" id="WP_168622592.1">
    <property type="nucleotide sequence ID" value="NZ_JAAZQQ010000002.1"/>
</dbReference>
<reference evidence="3 4" key="1">
    <citation type="submission" date="2020-04" db="EMBL/GenBank/DDBJ databases">
        <authorList>
            <person name="Yoon J."/>
        </authorList>
    </citation>
    <scope>NUCLEOTIDE SEQUENCE [LARGE SCALE GENOMIC DNA]</scope>
    <source>
        <strain evidence="3 4">KMU-115</strain>
    </source>
</reference>
<gene>
    <name evidence="3" type="ORF">HCU73_06340</name>
</gene>
<protein>
    <recommendedName>
        <fullName evidence="2">UPF0235 protein HCU73_06340</fullName>
    </recommendedName>
</protein>
<dbReference type="Gene3D" id="3.30.1200.10">
    <property type="entry name" value="YggU-like"/>
    <property type="match status" value="1"/>
</dbReference>
<evidence type="ECO:0000256" key="1">
    <source>
        <dbReference type="ARBA" id="ARBA00010364"/>
    </source>
</evidence>
<dbReference type="AlphaFoldDB" id="A0A7X6JY90"/>
<sequence>MKRDLPDLSALAVPGAVFLIRATPKASRDRIEPGTPLRIHVTAPADKGAANAAILALMAEALGVSKSRLTLIRGATGRDKAIRLD</sequence>
<organism evidence="3 4">
    <name type="scientific">Roseicyclus persicicus</name>
    <dbReference type="NCBI Taxonomy" id="2650661"/>
    <lineage>
        <taxon>Bacteria</taxon>
        <taxon>Pseudomonadati</taxon>
        <taxon>Pseudomonadota</taxon>
        <taxon>Alphaproteobacteria</taxon>
        <taxon>Rhodobacterales</taxon>
        <taxon>Roseobacteraceae</taxon>
        <taxon>Roseicyclus</taxon>
    </lineage>
</organism>
<keyword evidence="4" id="KW-1185">Reference proteome</keyword>
<dbReference type="SMART" id="SM01152">
    <property type="entry name" value="DUF167"/>
    <property type="match status" value="1"/>
</dbReference>
<dbReference type="Pfam" id="PF02594">
    <property type="entry name" value="DUF167"/>
    <property type="match status" value="1"/>
</dbReference>
<comment type="caution">
    <text evidence="3">The sequence shown here is derived from an EMBL/GenBank/DDBJ whole genome shotgun (WGS) entry which is preliminary data.</text>
</comment>
<dbReference type="EMBL" id="JAAZQQ010000002">
    <property type="protein sequence ID" value="NKX44204.1"/>
    <property type="molecule type" value="Genomic_DNA"/>
</dbReference>